<comment type="caution">
    <text evidence="2">The sequence shown here is derived from an EMBL/GenBank/DDBJ whole genome shotgun (WGS) entry which is preliminary data.</text>
</comment>
<evidence type="ECO:0000313" key="3">
    <source>
        <dbReference type="Proteomes" id="UP000664132"/>
    </source>
</evidence>
<organism evidence="2 3">
    <name type="scientific">Cadophora malorum</name>
    <dbReference type="NCBI Taxonomy" id="108018"/>
    <lineage>
        <taxon>Eukaryota</taxon>
        <taxon>Fungi</taxon>
        <taxon>Dikarya</taxon>
        <taxon>Ascomycota</taxon>
        <taxon>Pezizomycotina</taxon>
        <taxon>Leotiomycetes</taxon>
        <taxon>Helotiales</taxon>
        <taxon>Ploettnerulaceae</taxon>
        <taxon>Cadophora</taxon>
    </lineage>
</organism>
<keyword evidence="1" id="KW-0732">Signal</keyword>
<gene>
    <name evidence="2" type="ORF">IFR04_000955</name>
</gene>
<accession>A0A8H7WJE9</accession>
<reference evidence="2" key="1">
    <citation type="submission" date="2021-02" db="EMBL/GenBank/DDBJ databases">
        <title>Genome sequence Cadophora malorum strain M34.</title>
        <authorList>
            <person name="Stefanovic E."/>
            <person name="Vu D."/>
            <person name="Scully C."/>
            <person name="Dijksterhuis J."/>
            <person name="Roader J."/>
            <person name="Houbraken J."/>
        </authorList>
    </citation>
    <scope>NUCLEOTIDE SEQUENCE</scope>
    <source>
        <strain evidence="2">M34</strain>
    </source>
</reference>
<evidence type="ECO:0000313" key="2">
    <source>
        <dbReference type="EMBL" id="KAG4426011.1"/>
    </source>
</evidence>
<dbReference type="Proteomes" id="UP000664132">
    <property type="component" value="Unassembled WGS sequence"/>
</dbReference>
<name>A0A8H7WJE9_9HELO</name>
<feature type="signal peptide" evidence="1">
    <location>
        <begin position="1"/>
        <end position="18"/>
    </location>
</feature>
<protein>
    <recommendedName>
        <fullName evidence="4">Celp0028 effector like protein</fullName>
    </recommendedName>
</protein>
<proteinExistence type="predicted"/>
<evidence type="ECO:0008006" key="4">
    <source>
        <dbReference type="Google" id="ProtNLM"/>
    </source>
</evidence>
<sequence>MFSSSIVSLIMAAGLASAAVVPRTLNPDEIIVYGEGRVEVMNKTAWAALQSGATIGRPVSVHPDLGSGSDSNTTSSASTLNKRCDSITVFTPNPVQTFLDWDVLMSSVIHATGDSATVSVTQGYSIANTVTVTAGLSAAIPETFLTASFGISYAETWTSTYSAAYTFGVPDGKYGAVVSNPWTTRHSGYVDTGCVGSASRAYYQGDSYTSKASGGLSWVDGTISLCTGDEFPLKRCLGEGTL</sequence>
<dbReference type="EMBL" id="JAFJYH010000006">
    <property type="protein sequence ID" value="KAG4426011.1"/>
    <property type="molecule type" value="Genomic_DNA"/>
</dbReference>
<dbReference type="AlphaFoldDB" id="A0A8H7WJE9"/>
<dbReference type="OrthoDB" id="4831122at2759"/>
<keyword evidence="3" id="KW-1185">Reference proteome</keyword>
<feature type="chain" id="PRO_5034166515" description="Celp0028 effector like protein" evidence="1">
    <location>
        <begin position="19"/>
        <end position="242"/>
    </location>
</feature>
<evidence type="ECO:0000256" key="1">
    <source>
        <dbReference type="SAM" id="SignalP"/>
    </source>
</evidence>